<protein>
    <submittedName>
        <fullName evidence="1">Uncharacterized protein</fullName>
    </submittedName>
</protein>
<gene>
    <name evidence="1" type="ORF">HPB51_004095</name>
</gene>
<dbReference type="EMBL" id="JABSTU010000002">
    <property type="protein sequence ID" value="KAH8036711.1"/>
    <property type="molecule type" value="Genomic_DNA"/>
</dbReference>
<evidence type="ECO:0000313" key="2">
    <source>
        <dbReference type="Proteomes" id="UP000821866"/>
    </source>
</evidence>
<reference evidence="1" key="1">
    <citation type="journal article" date="2020" name="Cell">
        <title>Large-Scale Comparative Analyses of Tick Genomes Elucidate Their Genetic Diversity and Vector Capacities.</title>
        <authorList>
            <consortium name="Tick Genome and Microbiome Consortium (TIGMIC)"/>
            <person name="Jia N."/>
            <person name="Wang J."/>
            <person name="Shi W."/>
            <person name="Du L."/>
            <person name="Sun Y."/>
            <person name="Zhan W."/>
            <person name="Jiang J.F."/>
            <person name="Wang Q."/>
            <person name="Zhang B."/>
            <person name="Ji P."/>
            <person name="Bell-Sakyi L."/>
            <person name="Cui X.M."/>
            <person name="Yuan T.T."/>
            <person name="Jiang B.G."/>
            <person name="Yang W.F."/>
            <person name="Lam T.T."/>
            <person name="Chang Q.C."/>
            <person name="Ding S.J."/>
            <person name="Wang X.J."/>
            <person name="Zhu J.G."/>
            <person name="Ruan X.D."/>
            <person name="Zhao L."/>
            <person name="Wei J.T."/>
            <person name="Ye R.Z."/>
            <person name="Que T.C."/>
            <person name="Du C.H."/>
            <person name="Zhou Y.H."/>
            <person name="Cheng J.X."/>
            <person name="Dai P.F."/>
            <person name="Guo W.B."/>
            <person name="Han X.H."/>
            <person name="Huang E.J."/>
            <person name="Li L.F."/>
            <person name="Wei W."/>
            <person name="Gao Y.C."/>
            <person name="Liu J.Z."/>
            <person name="Shao H.Z."/>
            <person name="Wang X."/>
            <person name="Wang C.C."/>
            <person name="Yang T.C."/>
            <person name="Huo Q.B."/>
            <person name="Li W."/>
            <person name="Chen H.Y."/>
            <person name="Chen S.E."/>
            <person name="Zhou L.G."/>
            <person name="Ni X.B."/>
            <person name="Tian J.H."/>
            <person name="Sheng Y."/>
            <person name="Liu T."/>
            <person name="Pan Y.S."/>
            <person name="Xia L.Y."/>
            <person name="Li J."/>
            <person name="Zhao F."/>
            <person name="Cao W.C."/>
        </authorList>
    </citation>
    <scope>NUCLEOTIDE SEQUENCE</scope>
    <source>
        <strain evidence="1">Rmic-2018</strain>
    </source>
</reference>
<keyword evidence="2" id="KW-1185">Reference proteome</keyword>
<comment type="caution">
    <text evidence="1">The sequence shown here is derived from an EMBL/GenBank/DDBJ whole genome shotgun (WGS) entry which is preliminary data.</text>
</comment>
<evidence type="ECO:0000313" key="1">
    <source>
        <dbReference type="EMBL" id="KAH8036711.1"/>
    </source>
</evidence>
<name>A0A9J6ERA4_RHIMP</name>
<reference evidence="1" key="2">
    <citation type="submission" date="2021-09" db="EMBL/GenBank/DDBJ databases">
        <authorList>
            <person name="Jia N."/>
            <person name="Wang J."/>
            <person name="Shi W."/>
            <person name="Du L."/>
            <person name="Sun Y."/>
            <person name="Zhan W."/>
            <person name="Jiang J."/>
            <person name="Wang Q."/>
            <person name="Zhang B."/>
            <person name="Ji P."/>
            <person name="Sakyi L.B."/>
            <person name="Cui X."/>
            <person name="Yuan T."/>
            <person name="Jiang B."/>
            <person name="Yang W."/>
            <person name="Lam T.T.-Y."/>
            <person name="Chang Q."/>
            <person name="Ding S."/>
            <person name="Wang X."/>
            <person name="Zhu J."/>
            <person name="Ruan X."/>
            <person name="Zhao L."/>
            <person name="Wei J."/>
            <person name="Que T."/>
            <person name="Du C."/>
            <person name="Cheng J."/>
            <person name="Dai P."/>
            <person name="Han X."/>
            <person name="Huang E."/>
            <person name="Gao Y."/>
            <person name="Liu J."/>
            <person name="Shao H."/>
            <person name="Ye R."/>
            <person name="Li L."/>
            <person name="Wei W."/>
            <person name="Wang X."/>
            <person name="Wang C."/>
            <person name="Huo Q."/>
            <person name="Li W."/>
            <person name="Guo W."/>
            <person name="Chen H."/>
            <person name="Chen S."/>
            <person name="Zhou L."/>
            <person name="Zhou L."/>
            <person name="Ni X."/>
            <person name="Tian J."/>
            <person name="Zhou Y."/>
            <person name="Sheng Y."/>
            <person name="Liu T."/>
            <person name="Pan Y."/>
            <person name="Xia L."/>
            <person name="Li J."/>
            <person name="Zhao F."/>
            <person name="Cao W."/>
        </authorList>
    </citation>
    <scope>NUCLEOTIDE SEQUENCE</scope>
    <source>
        <strain evidence="1">Rmic-2018</strain>
        <tissue evidence="1">Larvae</tissue>
    </source>
</reference>
<organism evidence="1 2">
    <name type="scientific">Rhipicephalus microplus</name>
    <name type="common">Cattle tick</name>
    <name type="synonym">Boophilus microplus</name>
    <dbReference type="NCBI Taxonomy" id="6941"/>
    <lineage>
        <taxon>Eukaryota</taxon>
        <taxon>Metazoa</taxon>
        <taxon>Ecdysozoa</taxon>
        <taxon>Arthropoda</taxon>
        <taxon>Chelicerata</taxon>
        <taxon>Arachnida</taxon>
        <taxon>Acari</taxon>
        <taxon>Parasitiformes</taxon>
        <taxon>Ixodida</taxon>
        <taxon>Ixodoidea</taxon>
        <taxon>Ixodidae</taxon>
        <taxon>Rhipicephalinae</taxon>
        <taxon>Rhipicephalus</taxon>
        <taxon>Boophilus</taxon>
    </lineage>
</organism>
<dbReference type="Proteomes" id="UP000821866">
    <property type="component" value="Chromosome 10"/>
</dbReference>
<sequence length="136" mass="15454">MTLCRTLETEFLEEFSKGMWQNRFIVDFKLDANLFCDDKTFTVFEAGRRNKATLNRRAVDFILGHKADRECAEAFELLSRAPHLLSYAVKVTGKMGEEVSAGMVSAANFLTDNYLTITRLVQYSVECRPAKGTQLL</sequence>
<proteinExistence type="predicted"/>
<dbReference type="AlphaFoldDB" id="A0A9J6ERA4"/>
<accession>A0A9J6ERA4</accession>